<evidence type="ECO:0000256" key="6">
    <source>
        <dbReference type="ARBA" id="ARBA00023136"/>
    </source>
</evidence>
<dbReference type="InterPro" id="IPR003004">
    <property type="entry name" value="GspF/PilC"/>
</dbReference>
<evidence type="ECO:0000313" key="10">
    <source>
        <dbReference type="Proteomes" id="UP001208567"/>
    </source>
</evidence>
<dbReference type="InterPro" id="IPR018076">
    <property type="entry name" value="T2SS_GspF_dom"/>
</dbReference>
<keyword evidence="4 7" id="KW-0812">Transmembrane</keyword>
<evidence type="ECO:0000259" key="8">
    <source>
        <dbReference type="Pfam" id="PF00482"/>
    </source>
</evidence>
<evidence type="ECO:0000256" key="3">
    <source>
        <dbReference type="ARBA" id="ARBA00022475"/>
    </source>
</evidence>
<feature type="transmembrane region" description="Helical" evidence="7">
    <location>
        <begin position="377"/>
        <end position="398"/>
    </location>
</feature>
<evidence type="ECO:0000256" key="4">
    <source>
        <dbReference type="ARBA" id="ARBA00022692"/>
    </source>
</evidence>
<gene>
    <name evidence="9" type="ORF">bsdE14_38230</name>
</gene>
<name>A0ABQ5NAY0_9CLOT</name>
<comment type="subcellular location">
    <subcellularLocation>
        <location evidence="1">Cell membrane</location>
        <topology evidence="1">Multi-pass membrane protein</topology>
    </subcellularLocation>
</comment>
<organism evidence="9 10">
    <name type="scientific">Clostridium omnivorum</name>
    <dbReference type="NCBI Taxonomy" id="1604902"/>
    <lineage>
        <taxon>Bacteria</taxon>
        <taxon>Bacillati</taxon>
        <taxon>Bacillota</taxon>
        <taxon>Clostridia</taxon>
        <taxon>Eubacteriales</taxon>
        <taxon>Clostridiaceae</taxon>
        <taxon>Clostridium</taxon>
    </lineage>
</organism>
<feature type="domain" description="Type II secretion system protein GspF" evidence="8">
    <location>
        <begin position="274"/>
        <end position="396"/>
    </location>
</feature>
<accession>A0ABQ5NAY0</accession>
<feature type="transmembrane region" description="Helical" evidence="7">
    <location>
        <begin position="225"/>
        <end position="242"/>
    </location>
</feature>
<evidence type="ECO:0000256" key="2">
    <source>
        <dbReference type="ARBA" id="ARBA00005745"/>
    </source>
</evidence>
<dbReference type="PANTHER" id="PTHR30012">
    <property type="entry name" value="GENERAL SECRETION PATHWAY PROTEIN"/>
    <property type="match status" value="1"/>
</dbReference>
<evidence type="ECO:0000256" key="5">
    <source>
        <dbReference type="ARBA" id="ARBA00022989"/>
    </source>
</evidence>
<evidence type="ECO:0000256" key="1">
    <source>
        <dbReference type="ARBA" id="ARBA00004651"/>
    </source>
</evidence>
<proteinExistence type="inferred from homology"/>
<keyword evidence="5 7" id="KW-1133">Transmembrane helix</keyword>
<dbReference type="PRINTS" id="PR00812">
    <property type="entry name" value="BCTERIALGSPF"/>
</dbReference>
<dbReference type="InterPro" id="IPR042094">
    <property type="entry name" value="T2SS_GspF_sf"/>
</dbReference>
<dbReference type="Pfam" id="PF00482">
    <property type="entry name" value="T2SSF"/>
    <property type="match status" value="2"/>
</dbReference>
<dbReference type="PANTHER" id="PTHR30012:SF0">
    <property type="entry name" value="TYPE II SECRETION SYSTEM PROTEIN F-RELATED"/>
    <property type="match status" value="1"/>
</dbReference>
<sequence>MNSYKFIAKDINGTNIKGKEAASDPSELIIILRNKGLYLINYKLVKQREKFNTTFNGIFGRRLALKDLSYLCKQFSVILSAGISIAEAIEILQEESIDNNLKSSLARIKSMIYNGDSLSNSMKKLGKVFPLFMIKMVAVGEESGKLDIILMKLSIYYEKQNKMRSKTISALIYPAVVFIVSIVIMLFLMIKVVPIFADNLLSSGGELPVITVFVLAISDFLTRQYPLIFVVMVFIIIASICVKDKYFYRIKKDRVKLNLPVIKKIYLKLVCSKFADAFSMLIGSGISVVKSLDIVAQLLDNIIIEEKLQACILKVNNGESLSSVIKDMKIFPKLLCSMIKIGEETGCIEELLHKVSEIFEEEAYESISKVTVLIEPVMICFLSVMVAFIIGATMLPMLNMMKVMGS</sequence>
<dbReference type="Proteomes" id="UP001208567">
    <property type="component" value="Unassembled WGS sequence"/>
</dbReference>
<protein>
    <submittedName>
        <fullName evidence="9">Phytochrome sensor protein</fullName>
    </submittedName>
</protein>
<dbReference type="RefSeq" id="WP_264851716.1">
    <property type="nucleotide sequence ID" value="NZ_BRXR01000001.1"/>
</dbReference>
<evidence type="ECO:0000313" key="9">
    <source>
        <dbReference type="EMBL" id="GLC32413.1"/>
    </source>
</evidence>
<keyword evidence="3" id="KW-1003">Cell membrane</keyword>
<keyword evidence="6 7" id="KW-0472">Membrane</keyword>
<keyword evidence="10" id="KW-1185">Reference proteome</keyword>
<evidence type="ECO:0000256" key="7">
    <source>
        <dbReference type="SAM" id="Phobius"/>
    </source>
</evidence>
<reference evidence="9 10" key="1">
    <citation type="journal article" date="2024" name="Int. J. Syst. Evol. Microbiol.">
        <title>Clostridium omnivorum sp. nov., isolated from anoxic soil under the treatment of reductive soil disinfestation.</title>
        <authorList>
            <person name="Ueki A."/>
            <person name="Tonouchi A."/>
            <person name="Kaku N."/>
            <person name="Honma S."/>
            <person name="Ueki K."/>
        </authorList>
    </citation>
    <scope>NUCLEOTIDE SEQUENCE [LARGE SCALE GENOMIC DNA]</scope>
    <source>
        <strain evidence="9 10">E14</strain>
    </source>
</reference>
<comment type="caution">
    <text evidence="9">The sequence shown here is derived from an EMBL/GenBank/DDBJ whole genome shotgun (WGS) entry which is preliminary data.</text>
</comment>
<dbReference type="Gene3D" id="1.20.81.30">
    <property type="entry name" value="Type II secretion system (T2SS), domain F"/>
    <property type="match status" value="2"/>
</dbReference>
<feature type="transmembrane region" description="Helical" evidence="7">
    <location>
        <begin position="171"/>
        <end position="197"/>
    </location>
</feature>
<comment type="similarity">
    <text evidence="2">Belongs to the GSP F family.</text>
</comment>
<dbReference type="EMBL" id="BRXR01000001">
    <property type="protein sequence ID" value="GLC32413.1"/>
    <property type="molecule type" value="Genomic_DNA"/>
</dbReference>
<feature type="domain" description="Type II secretion system protein GspF" evidence="8">
    <location>
        <begin position="72"/>
        <end position="194"/>
    </location>
</feature>